<protein>
    <recommendedName>
        <fullName evidence="3">Tetracyclin repressor-like C-terminal domain-containing protein</fullName>
    </recommendedName>
</protein>
<sequence>MGRKIAFNYDRALDKATSLFWKTGYAGTGLRDLLKVMDIGEGSFYNTLKSKKNLYLMCLQRYEEKEIHARMHALASAPTAALGIRAFFLRVLDRLDHPNIPSRLCMIAAMASKEVLSEPDLRKRAKKGLEDVRALLRERLVRDRDEGILPSSLDPSIVASIITTYLQGLWRMALVEYDRPSFEQQIDVFLSGLGL</sequence>
<evidence type="ECO:0000256" key="1">
    <source>
        <dbReference type="ARBA" id="ARBA00023015"/>
    </source>
</evidence>
<dbReference type="Gene3D" id="1.10.357.10">
    <property type="entry name" value="Tetracycline Repressor, domain 2"/>
    <property type="match status" value="1"/>
</dbReference>
<dbReference type="PANTHER" id="PTHR47506">
    <property type="entry name" value="TRANSCRIPTIONAL REGULATORY PROTEIN"/>
    <property type="match status" value="1"/>
</dbReference>
<dbReference type="InterPro" id="IPR009057">
    <property type="entry name" value="Homeodomain-like_sf"/>
</dbReference>
<dbReference type="SUPFAM" id="SSF48498">
    <property type="entry name" value="Tetracyclin repressor-like, C-terminal domain"/>
    <property type="match status" value="1"/>
</dbReference>
<keyword evidence="1" id="KW-0805">Transcription regulation</keyword>
<dbReference type="SUPFAM" id="SSF46689">
    <property type="entry name" value="Homeodomain-like"/>
    <property type="match status" value="1"/>
</dbReference>
<gene>
    <name evidence="4" type="ORF">LMG29542_06255</name>
</gene>
<evidence type="ECO:0000256" key="2">
    <source>
        <dbReference type="ARBA" id="ARBA00023163"/>
    </source>
</evidence>
<proteinExistence type="predicted"/>
<name>A0A6J5EX72_9BURK</name>
<evidence type="ECO:0000259" key="3">
    <source>
        <dbReference type="Pfam" id="PF16925"/>
    </source>
</evidence>
<evidence type="ECO:0000313" key="4">
    <source>
        <dbReference type="EMBL" id="CAB3770067.1"/>
    </source>
</evidence>
<dbReference type="Pfam" id="PF16925">
    <property type="entry name" value="TetR_C_13"/>
    <property type="match status" value="1"/>
</dbReference>
<dbReference type="InterPro" id="IPR036271">
    <property type="entry name" value="Tet_transcr_reg_TetR-rel_C_sf"/>
</dbReference>
<dbReference type="AlphaFoldDB" id="A0A6J5EX72"/>
<feature type="domain" description="Tetracyclin repressor-like C-terminal" evidence="3">
    <location>
        <begin position="84"/>
        <end position="183"/>
    </location>
</feature>
<keyword evidence="5" id="KW-1185">Reference proteome</keyword>
<evidence type="ECO:0000313" key="5">
    <source>
        <dbReference type="Proteomes" id="UP000494363"/>
    </source>
</evidence>
<dbReference type="Gene3D" id="1.10.10.60">
    <property type="entry name" value="Homeodomain-like"/>
    <property type="match status" value="1"/>
</dbReference>
<accession>A0A6J5EX72</accession>
<keyword evidence="2" id="KW-0804">Transcription</keyword>
<dbReference type="RefSeq" id="WP_175231408.1">
    <property type="nucleotide sequence ID" value="NZ_CADIKH010000044.1"/>
</dbReference>
<dbReference type="InterPro" id="IPR011075">
    <property type="entry name" value="TetR_C"/>
</dbReference>
<dbReference type="PANTHER" id="PTHR47506:SF1">
    <property type="entry name" value="HTH-TYPE TRANSCRIPTIONAL REGULATOR YJDC"/>
    <property type="match status" value="1"/>
</dbReference>
<dbReference type="EMBL" id="CADIKH010000044">
    <property type="protein sequence ID" value="CAB3770067.1"/>
    <property type="molecule type" value="Genomic_DNA"/>
</dbReference>
<dbReference type="Proteomes" id="UP000494363">
    <property type="component" value="Unassembled WGS sequence"/>
</dbReference>
<organism evidence="4 5">
    <name type="scientific">Paraburkholderia humisilvae</name>
    <dbReference type="NCBI Taxonomy" id="627669"/>
    <lineage>
        <taxon>Bacteria</taxon>
        <taxon>Pseudomonadati</taxon>
        <taxon>Pseudomonadota</taxon>
        <taxon>Betaproteobacteria</taxon>
        <taxon>Burkholderiales</taxon>
        <taxon>Burkholderiaceae</taxon>
        <taxon>Paraburkholderia</taxon>
    </lineage>
</organism>
<reference evidence="4 5" key="1">
    <citation type="submission" date="2020-04" db="EMBL/GenBank/DDBJ databases">
        <authorList>
            <person name="De Canck E."/>
        </authorList>
    </citation>
    <scope>NUCLEOTIDE SEQUENCE [LARGE SCALE GENOMIC DNA]</scope>
    <source>
        <strain evidence="4 5">LMG 29542</strain>
    </source>
</reference>